<dbReference type="AlphaFoldDB" id="A0A0D4CBR3"/>
<geneLocation type="plasmid" evidence="1">
    <name>pLG42</name>
</geneLocation>
<reference evidence="1" key="1">
    <citation type="journal article" date="2015" name="PLoS ONE">
        <title>The Plasmid Complement of the Cheese Isolate Lactococcus garvieae IPLA 31405 Revealed Adaptation to the Dairy Environment.</title>
        <authorList>
            <person name="Florez A.B."/>
            <person name="Mayo B."/>
        </authorList>
    </citation>
    <scope>NUCLEOTIDE SEQUENCE</scope>
    <source>
        <strain evidence="1">IPLA 31405</strain>
        <plasmid evidence="1">pLG42</plasmid>
    </source>
</reference>
<dbReference type="EMBL" id="KM007160">
    <property type="protein sequence ID" value="AJT46531.1"/>
    <property type="molecule type" value="Genomic_DNA"/>
</dbReference>
<name>A0A0D4CBR3_9LACT</name>
<keyword evidence="1" id="KW-0614">Plasmid</keyword>
<organism evidence="1">
    <name type="scientific">Lactococcus garvieae</name>
    <dbReference type="NCBI Taxonomy" id="1363"/>
    <lineage>
        <taxon>Bacteria</taxon>
        <taxon>Bacillati</taxon>
        <taxon>Bacillota</taxon>
        <taxon>Bacilli</taxon>
        <taxon>Lactobacillales</taxon>
        <taxon>Streptococcaceae</taxon>
        <taxon>Lactococcus</taxon>
    </lineage>
</organism>
<sequence length="110" mass="11978">MTNSLYTTSQSESLIFAQPDTSEESSFIKILNILIGPLKSGGFFCSVLRSVLGSVLGSVSRSVSRSVLGSVLGSVLKSVIDLKNGLTIIYSHALRKSKLFRKDVYHFNSF</sequence>
<proteinExistence type="predicted"/>
<evidence type="ECO:0000313" key="1">
    <source>
        <dbReference type="EMBL" id="AJT46531.1"/>
    </source>
</evidence>
<accession>A0A0D4CBR3</accession>
<protein>
    <submittedName>
        <fullName evidence="1">Uncharacterized protein</fullName>
    </submittedName>
</protein>